<name>A0ABP6ZVQ6_9ACTN</name>
<comment type="caution">
    <text evidence="2">The sequence shown here is derived from an EMBL/GenBank/DDBJ whole genome shotgun (WGS) entry which is preliminary data.</text>
</comment>
<proteinExistence type="predicted"/>
<keyword evidence="3" id="KW-1185">Reference proteome</keyword>
<dbReference type="InterPro" id="IPR000905">
    <property type="entry name" value="Gcp-like_dom"/>
</dbReference>
<dbReference type="SUPFAM" id="SSF53067">
    <property type="entry name" value="Actin-like ATPase domain"/>
    <property type="match status" value="2"/>
</dbReference>
<dbReference type="NCBIfam" id="TIGR03725">
    <property type="entry name" value="T6A_YeaZ"/>
    <property type="match status" value="1"/>
</dbReference>
<dbReference type="Proteomes" id="UP001501074">
    <property type="component" value="Unassembled WGS sequence"/>
</dbReference>
<reference evidence="3" key="1">
    <citation type="journal article" date="2019" name="Int. J. Syst. Evol. Microbiol.">
        <title>The Global Catalogue of Microorganisms (GCM) 10K type strain sequencing project: providing services to taxonomists for standard genome sequencing and annotation.</title>
        <authorList>
            <consortium name="The Broad Institute Genomics Platform"/>
            <consortium name="The Broad Institute Genome Sequencing Center for Infectious Disease"/>
            <person name="Wu L."/>
            <person name="Ma J."/>
        </authorList>
    </citation>
    <scope>NUCLEOTIDE SEQUENCE [LARGE SCALE GENOMIC DNA]</scope>
    <source>
        <strain evidence="3">JCM 16902</strain>
    </source>
</reference>
<sequence>MTDELTLALDTASAMVSVAVHDGTGVVAERSGERSGKHAEQLAPLIEEVLTEAGATRADLTGIVTGVGPGPFTGLRVGLVTATVLGYALDLPVRGVCSLDAVALGAVQHGATTPFIAATDARRREVYWARYEVTKIDGVLVPVREGLPDVSAPAELELDGLPAAGRGADLYPDIFGTPLEGPLDPSAGALASLAHLDLAQPDPAQPNPRFLLDPEPLYLRRPDAQANITRKRVLK</sequence>
<evidence type="ECO:0000313" key="2">
    <source>
        <dbReference type="EMBL" id="GAA3616480.1"/>
    </source>
</evidence>
<evidence type="ECO:0000259" key="1">
    <source>
        <dbReference type="Pfam" id="PF00814"/>
    </source>
</evidence>
<protein>
    <submittedName>
        <fullName evidence="2">tRNA (Adenosine(37)-N6)-threonylcarbamoyltransferase complex dimerization subunit type 1 TsaB</fullName>
    </submittedName>
</protein>
<gene>
    <name evidence="2" type="primary">tsaB</name>
    <name evidence="2" type="ORF">GCM10022223_36180</name>
</gene>
<feature type="domain" description="Gcp-like" evidence="1">
    <location>
        <begin position="35"/>
        <end position="134"/>
    </location>
</feature>
<dbReference type="Gene3D" id="3.30.420.40">
    <property type="match status" value="2"/>
</dbReference>
<dbReference type="RefSeq" id="WP_231482728.1">
    <property type="nucleotide sequence ID" value="NZ_BAAAZO010000006.1"/>
</dbReference>
<dbReference type="InterPro" id="IPR022496">
    <property type="entry name" value="T6A_TsaB"/>
</dbReference>
<dbReference type="EMBL" id="BAAAZO010000006">
    <property type="protein sequence ID" value="GAA3616480.1"/>
    <property type="molecule type" value="Genomic_DNA"/>
</dbReference>
<dbReference type="PANTHER" id="PTHR11735">
    <property type="entry name" value="TRNA N6-ADENOSINE THREONYLCARBAMOYLTRANSFERASE"/>
    <property type="match status" value="1"/>
</dbReference>
<organism evidence="2 3">
    <name type="scientific">Kineosporia mesophila</name>
    <dbReference type="NCBI Taxonomy" id="566012"/>
    <lineage>
        <taxon>Bacteria</taxon>
        <taxon>Bacillati</taxon>
        <taxon>Actinomycetota</taxon>
        <taxon>Actinomycetes</taxon>
        <taxon>Kineosporiales</taxon>
        <taxon>Kineosporiaceae</taxon>
        <taxon>Kineosporia</taxon>
    </lineage>
</organism>
<dbReference type="InterPro" id="IPR043129">
    <property type="entry name" value="ATPase_NBD"/>
</dbReference>
<accession>A0ABP6ZVQ6</accession>
<evidence type="ECO:0000313" key="3">
    <source>
        <dbReference type="Proteomes" id="UP001501074"/>
    </source>
</evidence>
<dbReference type="CDD" id="cd24032">
    <property type="entry name" value="ASKHA_NBD_TsaB"/>
    <property type="match status" value="1"/>
</dbReference>
<dbReference type="Pfam" id="PF00814">
    <property type="entry name" value="TsaD"/>
    <property type="match status" value="1"/>
</dbReference>
<dbReference type="PANTHER" id="PTHR11735:SF11">
    <property type="entry name" value="TRNA THREONYLCARBAMOYLADENOSINE BIOSYNTHESIS PROTEIN TSAB"/>
    <property type="match status" value="1"/>
</dbReference>